<dbReference type="InterPro" id="IPR041078">
    <property type="entry name" value="Plavaka"/>
</dbReference>
<feature type="non-terminal residue" evidence="1">
    <location>
        <position position="108"/>
    </location>
</feature>
<dbReference type="EMBL" id="GL945486">
    <property type="protein sequence ID" value="EGN94952.1"/>
    <property type="molecule type" value="Genomic_DNA"/>
</dbReference>
<proteinExistence type="predicted"/>
<dbReference type="Proteomes" id="UP000008063">
    <property type="component" value="Unassembled WGS sequence"/>
</dbReference>
<dbReference type="Pfam" id="PF18759">
    <property type="entry name" value="Plavaka"/>
    <property type="match status" value="2"/>
</dbReference>
<dbReference type="InParanoid" id="F8Q8P7"/>
<gene>
    <name evidence="1" type="ORF">SERLA73DRAFT_26656</name>
</gene>
<keyword evidence="2" id="KW-1185">Reference proteome</keyword>
<reference evidence="2" key="1">
    <citation type="journal article" date="2011" name="Science">
        <title>The plant cell wall-decomposing machinery underlies the functional diversity of forest fungi.</title>
        <authorList>
            <person name="Eastwood D.C."/>
            <person name="Floudas D."/>
            <person name="Binder M."/>
            <person name="Majcherczyk A."/>
            <person name="Schneider P."/>
            <person name="Aerts A."/>
            <person name="Asiegbu F.O."/>
            <person name="Baker S.E."/>
            <person name="Barry K."/>
            <person name="Bendiksby M."/>
            <person name="Blumentritt M."/>
            <person name="Coutinho P.M."/>
            <person name="Cullen D."/>
            <person name="de Vries R.P."/>
            <person name="Gathman A."/>
            <person name="Goodell B."/>
            <person name="Henrissat B."/>
            <person name="Ihrmark K."/>
            <person name="Kauserud H."/>
            <person name="Kohler A."/>
            <person name="LaButti K."/>
            <person name="Lapidus A."/>
            <person name="Lavin J.L."/>
            <person name="Lee Y.-H."/>
            <person name="Lindquist E."/>
            <person name="Lilly W."/>
            <person name="Lucas S."/>
            <person name="Morin E."/>
            <person name="Murat C."/>
            <person name="Oguiza J.A."/>
            <person name="Park J."/>
            <person name="Pisabarro A.G."/>
            <person name="Riley R."/>
            <person name="Rosling A."/>
            <person name="Salamov A."/>
            <person name="Schmidt O."/>
            <person name="Schmutz J."/>
            <person name="Skrede I."/>
            <person name="Stenlid J."/>
            <person name="Wiebenga A."/>
            <person name="Xie X."/>
            <person name="Kuees U."/>
            <person name="Hibbett D.S."/>
            <person name="Hoffmeister D."/>
            <person name="Hoegberg N."/>
            <person name="Martin F."/>
            <person name="Grigoriev I.V."/>
            <person name="Watkinson S.C."/>
        </authorList>
    </citation>
    <scope>NUCLEOTIDE SEQUENCE [LARGE SCALE GENOMIC DNA]</scope>
    <source>
        <strain evidence="2">strain S7.3</strain>
    </source>
</reference>
<protein>
    <submittedName>
        <fullName evidence="1">Uncharacterized protein</fullName>
    </submittedName>
</protein>
<accession>F8Q8P7</accession>
<dbReference type="OrthoDB" id="2418900at2759"/>
<evidence type="ECO:0000313" key="1">
    <source>
        <dbReference type="EMBL" id="EGN94952.1"/>
    </source>
</evidence>
<name>F8Q8P7_SERL3</name>
<organism evidence="2">
    <name type="scientific">Serpula lacrymans var. lacrymans (strain S7.3)</name>
    <name type="common">Dry rot fungus</name>
    <dbReference type="NCBI Taxonomy" id="936435"/>
    <lineage>
        <taxon>Eukaryota</taxon>
        <taxon>Fungi</taxon>
        <taxon>Dikarya</taxon>
        <taxon>Basidiomycota</taxon>
        <taxon>Agaricomycotina</taxon>
        <taxon>Agaricomycetes</taxon>
        <taxon>Agaricomycetidae</taxon>
        <taxon>Boletales</taxon>
        <taxon>Coniophorineae</taxon>
        <taxon>Serpulaceae</taxon>
        <taxon>Serpula</taxon>
    </lineage>
</organism>
<evidence type="ECO:0000313" key="2">
    <source>
        <dbReference type="Proteomes" id="UP000008063"/>
    </source>
</evidence>
<feature type="non-terminal residue" evidence="1">
    <location>
        <position position="1"/>
    </location>
</feature>
<dbReference type="AlphaFoldDB" id="F8Q8P7"/>
<sequence>VGTTVMGIIAGSDKAVVTRGTGGLQMHPTFLTLANINSEVHMKATSHAWMCTAFMPIVTFNDYEQITPDPHGILRVTFMPLVVWVADLPEQQLIACTSKSVSPISLAT</sequence>
<dbReference type="HOGENOM" id="CLU_006344_8_2_1"/>